<protein>
    <submittedName>
        <fullName evidence="1">Uncharacterized protein</fullName>
    </submittedName>
</protein>
<organism evidence="1 2">
    <name type="scientific">Portunus trituberculatus</name>
    <name type="common">Swimming crab</name>
    <name type="synonym">Neptunus trituberculatus</name>
    <dbReference type="NCBI Taxonomy" id="210409"/>
    <lineage>
        <taxon>Eukaryota</taxon>
        <taxon>Metazoa</taxon>
        <taxon>Ecdysozoa</taxon>
        <taxon>Arthropoda</taxon>
        <taxon>Crustacea</taxon>
        <taxon>Multicrustacea</taxon>
        <taxon>Malacostraca</taxon>
        <taxon>Eumalacostraca</taxon>
        <taxon>Eucarida</taxon>
        <taxon>Decapoda</taxon>
        <taxon>Pleocyemata</taxon>
        <taxon>Brachyura</taxon>
        <taxon>Eubrachyura</taxon>
        <taxon>Portunoidea</taxon>
        <taxon>Portunidae</taxon>
        <taxon>Portuninae</taxon>
        <taxon>Portunus</taxon>
    </lineage>
</organism>
<evidence type="ECO:0000313" key="1">
    <source>
        <dbReference type="EMBL" id="MPC60322.1"/>
    </source>
</evidence>
<proteinExistence type="predicted"/>
<reference evidence="1 2" key="1">
    <citation type="submission" date="2019-05" db="EMBL/GenBank/DDBJ databases">
        <title>Another draft genome of Portunus trituberculatus and its Hox gene families provides insights of decapod evolution.</title>
        <authorList>
            <person name="Jeong J.-H."/>
            <person name="Song I."/>
            <person name="Kim S."/>
            <person name="Choi T."/>
            <person name="Kim D."/>
            <person name="Ryu S."/>
            <person name="Kim W."/>
        </authorList>
    </citation>
    <scope>NUCLEOTIDE SEQUENCE [LARGE SCALE GENOMIC DNA]</scope>
    <source>
        <tissue evidence="1">Muscle</tissue>
    </source>
</reference>
<name>A0A5B7GNA1_PORTR</name>
<accession>A0A5B7GNA1</accession>
<comment type="caution">
    <text evidence="1">The sequence shown here is derived from an EMBL/GenBank/DDBJ whole genome shotgun (WGS) entry which is preliminary data.</text>
</comment>
<sequence length="8" mass="804">MLSGPSGR</sequence>
<evidence type="ECO:0000313" key="2">
    <source>
        <dbReference type="Proteomes" id="UP000324222"/>
    </source>
</evidence>
<keyword evidence="2" id="KW-1185">Reference proteome</keyword>
<gene>
    <name evidence="1" type="ORF">E2C01_054363</name>
</gene>
<dbReference type="Proteomes" id="UP000324222">
    <property type="component" value="Unassembled WGS sequence"/>
</dbReference>
<dbReference type="EMBL" id="VSRR010017393">
    <property type="protein sequence ID" value="MPC60322.1"/>
    <property type="molecule type" value="Genomic_DNA"/>
</dbReference>